<evidence type="ECO:0000313" key="2">
    <source>
        <dbReference type="Proteomes" id="UP000652430"/>
    </source>
</evidence>
<organism evidence="1 2">
    <name type="scientific">Sphingomonas glacialis</name>
    <dbReference type="NCBI Taxonomy" id="658225"/>
    <lineage>
        <taxon>Bacteria</taxon>
        <taxon>Pseudomonadati</taxon>
        <taxon>Pseudomonadota</taxon>
        <taxon>Alphaproteobacteria</taxon>
        <taxon>Sphingomonadales</taxon>
        <taxon>Sphingomonadaceae</taxon>
        <taxon>Sphingomonas</taxon>
    </lineage>
</organism>
<comment type="caution">
    <text evidence="1">The sequence shown here is derived from an EMBL/GenBank/DDBJ whole genome shotgun (WGS) entry which is preliminary data.</text>
</comment>
<reference evidence="2" key="1">
    <citation type="journal article" date="2019" name="Int. J. Syst. Evol. Microbiol.">
        <title>The Global Catalogue of Microorganisms (GCM) 10K type strain sequencing project: providing services to taxonomists for standard genome sequencing and annotation.</title>
        <authorList>
            <consortium name="The Broad Institute Genomics Platform"/>
            <consortium name="The Broad Institute Genome Sequencing Center for Infectious Disease"/>
            <person name="Wu L."/>
            <person name="Ma J."/>
        </authorList>
    </citation>
    <scope>NUCLEOTIDE SEQUENCE [LARGE SCALE GENOMIC DNA]</scope>
    <source>
        <strain evidence="2">CGMCC 1.8957</strain>
    </source>
</reference>
<gene>
    <name evidence="1" type="ORF">GCM10008023_06170</name>
</gene>
<dbReference type="EMBL" id="BNAQ01000001">
    <property type="protein sequence ID" value="GHH09461.1"/>
    <property type="molecule type" value="Genomic_DNA"/>
</dbReference>
<accession>A0ABQ3L9F9</accession>
<dbReference type="Proteomes" id="UP000652430">
    <property type="component" value="Unassembled WGS sequence"/>
</dbReference>
<protein>
    <submittedName>
        <fullName evidence="1">Uncharacterized protein</fullName>
    </submittedName>
</protein>
<proteinExistence type="predicted"/>
<keyword evidence="2" id="KW-1185">Reference proteome</keyword>
<name>A0ABQ3L9F9_9SPHN</name>
<evidence type="ECO:0000313" key="1">
    <source>
        <dbReference type="EMBL" id="GHH09461.1"/>
    </source>
</evidence>
<sequence length="115" mass="12653">MHNERDAGEVVGYAEAEALLRDIIGPSRISDTTIRVARDHMMQFARSATRPPAPEDAGTVERVARAICEVNVEYTGPNDAQTLDERVFEEWNDWEPSARAALAALSRLDGEMGAP</sequence>